<protein>
    <submittedName>
        <fullName evidence="2">Cobaltochelatase subunit CobN</fullName>
        <ecNumber evidence="2">6.6.1.2</ecNumber>
    </submittedName>
</protein>
<gene>
    <name evidence="2" type="ORF">U2150_04015</name>
</gene>
<dbReference type="PANTHER" id="PTHR44119:SF4">
    <property type="entry name" value="AEROBIC COBALTOCHELATASE SUBUNIT COBN"/>
    <property type="match status" value="1"/>
</dbReference>
<feature type="domain" description="CobN/magnesium chelatase" evidence="1">
    <location>
        <begin position="215"/>
        <end position="409"/>
    </location>
</feature>
<dbReference type="PANTHER" id="PTHR44119">
    <property type="entry name" value="MAGNESIUM-CHELATASE SUBUNIT CHLH, CHLOROPLASTIC"/>
    <property type="match status" value="1"/>
</dbReference>
<comment type="caution">
    <text evidence="2">The sequence shown here is derived from an EMBL/GenBank/DDBJ whole genome shotgun (WGS) entry which is preliminary data.</text>
</comment>
<dbReference type="EMBL" id="JAXUHJ010000008">
    <property type="protein sequence ID" value="MEJ8542656.1"/>
    <property type="molecule type" value="Genomic_DNA"/>
</dbReference>
<organism evidence="2 3">
    <name type="scientific">Methanothermobacter wolfeii</name>
    <name type="common">Methanobacterium wolfei</name>
    <dbReference type="NCBI Taxonomy" id="145261"/>
    <lineage>
        <taxon>Archaea</taxon>
        <taxon>Methanobacteriati</taxon>
        <taxon>Methanobacteriota</taxon>
        <taxon>Methanomada group</taxon>
        <taxon>Methanobacteria</taxon>
        <taxon>Methanobacteriales</taxon>
        <taxon>Methanobacteriaceae</taxon>
        <taxon>Methanothermobacter</taxon>
    </lineage>
</organism>
<sequence>MRKHLMTVTAVLLMAMLCQTVAAADNTTQVDTDPLTVNGTDQIKDPVVLVIHSSTSSKMTNDAAKKVMDLINPSQPGYDPENKSTWTVRFEVRTTAQIASMNPEELRALIESADIVIAEWLFDSGNFRNVMNAYPEIASNRSNKIFMVLESDPDLTSMSQINGVRIFDGIPSSVIGNTDTKNTILYDLKNSNESRLMAYVNTYPQLAPWVAYGLYYAKKGTINYENQFKLLLKNFTVMNGGTWPSAWEPSAPVTLPAEMLYRDGRVFTSLAEYLAAYPLNPSRPTIGIAGLDSVLLSGDMAHFDSIIAKLTARGMNVIPVVGAYSGVNGTQPLNIYSAMVKFFTYDPADPSRVVTAAEYEANRDYYRYRIDALVSFTTFTLGSGFVNQTAALLEKMNVPVFRAMISTKRRRVNGCSRMTGCSGATPTTR</sequence>
<keyword evidence="3" id="KW-1185">Reference proteome</keyword>
<accession>A0ABU8TUD6</accession>
<reference evidence="2 3" key="1">
    <citation type="submission" date="2023-12" db="EMBL/GenBank/DDBJ databases">
        <title>Phenotypic and Genomic Characterization of Methanothermobacter wolfeii Strain BSEL, a CO2-Capturing Archaeon with Minimal Nutrient Requirements.</title>
        <authorList>
            <person name="Ale Enriquez F."/>
            <person name="Ahring B.K."/>
        </authorList>
    </citation>
    <scope>NUCLEOTIDE SEQUENCE [LARGE SCALE GENOMIC DNA]</scope>
    <source>
        <strain evidence="2 3">BSEL-1</strain>
    </source>
</reference>
<dbReference type="Pfam" id="PF02514">
    <property type="entry name" value="CobN-Mg_chel"/>
    <property type="match status" value="1"/>
</dbReference>
<name>A0ABU8TUD6_METWO</name>
<evidence type="ECO:0000313" key="2">
    <source>
        <dbReference type="EMBL" id="MEJ8542656.1"/>
    </source>
</evidence>
<dbReference type="GO" id="GO:0051116">
    <property type="term" value="F:cobaltochelatase activity"/>
    <property type="evidence" value="ECO:0007669"/>
    <property type="project" value="UniProtKB-EC"/>
</dbReference>
<proteinExistence type="predicted"/>
<dbReference type="Proteomes" id="UP001369247">
    <property type="component" value="Unassembled WGS sequence"/>
</dbReference>
<evidence type="ECO:0000259" key="1">
    <source>
        <dbReference type="Pfam" id="PF02514"/>
    </source>
</evidence>
<evidence type="ECO:0000313" key="3">
    <source>
        <dbReference type="Proteomes" id="UP001369247"/>
    </source>
</evidence>
<dbReference type="EC" id="6.6.1.2" evidence="2"/>
<dbReference type="InterPro" id="IPR003672">
    <property type="entry name" value="CobN/Mg_chltase"/>
</dbReference>
<keyword evidence="2" id="KW-0436">Ligase</keyword>